<evidence type="ECO:0000256" key="1">
    <source>
        <dbReference type="SAM" id="Phobius"/>
    </source>
</evidence>
<evidence type="ECO:0008006" key="3">
    <source>
        <dbReference type="Google" id="ProtNLM"/>
    </source>
</evidence>
<proteinExistence type="predicted"/>
<evidence type="ECO:0000313" key="2">
    <source>
        <dbReference type="EMBL" id="JAD74497.1"/>
    </source>
</evidence>
<keyword evidence="1" id="KW-1133">Transmembrane helix</keyword>
<keyword evidence="1" id="KW-0812">Transmembrane</keyword>
<feature type="transmembrane region" description="Helical" evidence="1">
    <location>
        <begin position="42"/>
        <end position="60"/>
    </location>
</feature>
<sequence>MNRKKAVGERLRLRLRLGSSLPFLALFCPLAAEDAGRFFSAFLISTVFSTTCASSVILILESRLQLCMSMRTTGTSLLQFSHLVNALPSLQRLRTVASTRFLGLADEPPAMDAAACA</sequence>
<organism evidence="2">
    <name type="scientific">Arundo donax</name>
    <name type="common">Giant reed</name>
    <name type="synonym">Donax arundinaceus</name>
    <dbReference type="NCBI Taxonomy" id="35708"/>
    <lineage>
        <taxon>Eukaryota</taxon>
        <taxon>Viridiplantae</taxon>
        <taxon>Streptophyta</taxon>
        <taxon>Embryophyta</taxon>
        <taxon>Tracheophyta</taxon>
        <taxon>Spermatophyta</taxon>
        <taxon>Magnoliopsida</taxon>
        <taxon>Liliopsida</taxon>
        <taxon>Poales</taxon>
        <taxon>Poaceae</taxon>
        <taxon>PACMAD clade</taxon>
        <taxon>Arundinoideae</taxon>
        <taxon>Arundineae</taxon>
        <taxon>Arundo</taxon>
    </lineage>
</organism>
<dbReference type="EMBL" id="GBRH01223398">
    <property type="protein sequence ID" value="JAD74497.1"/>
    <property type="molecule type" value="Transcribed_RNA"/>
</dbReference>
<protein>
    <recommendedName>
        <fullName evidence="3">Transmembrane protein</fullName>
    </recommendedName>
</protein>
<reference evidence="2" key="1">
    <citation type="submission" date="2014-09" db="EMBL/GenBank/DDBJ databases">
        <authorList>
            <person name="Magalhaes I.L.F."/>
            <person name="Oliveira U."/>
            <person name="Santos F.R."/>
            <person name="Vidigal T.H.D.A."/>
            <person name="Brescovit A.D."/>
            <person name="Santos A.J."/>
        </authorList>
    </citation>
    <scope>NUCLEOTIDE SEQUENCE</scope>
    <source>
        <tissue evidence="2">Shoot tissue taken approximately 20 cm above the soil surface</tissue>
    </source>
</reference>
<name>A0A0A9CSM7_ARUDO</name>
<keyword evidence="1" id="KW-0472">Membrane</keyword>
<accession>A0A0A9CSM7</accession>
<dbReference type="AlphaFoldDB" id="A0A0A9CSM7"/>
<reference evidence="2" key="2">
    <citation type="journal article" date="2015" name="Data Brief">
        <title>Shoot transcriptome of the giant reed, Arundo donax.</title>
        <authorList>
            <person name="Barrero R.A."/>
            <person name="Guerrero F.D."/>
            <person name="Moolhuijzen P."/>
            <person name="Goolsby J.A."/>
            <person name="Tidwell J."/>
            <person name="Bellgard S.E."/>
            <person name="Bellgard M.I."/>
        </authorList>
    </citation>
    <scope>NUCLEOTIDE SEQUENCE</scope>
    <source>
        <tissue evidence="2">Shoot tissue taken approximately 20 cm above the soil surface</tissue>
    </source>
</reference>